<keyword evidence="1" id="KW-0732">Signal</keyword>
<dbReference type="EMBL" id="VITY01000002">
    <property type="protein sequence ID" value="TWC05940.1"/>
    <property type="molecule type" value="Genomic_DNA"/>
</dbReference>
<feature type="signal peptide" evidence="1">
    <location>
        <begin position="1"/>
        <end position="18"/>
    </location>
</feature>
<dbReference type="PROSITE" id="PS51257">
    <property type="entry name" value="PROKAR_LIPOPROTEIN"/>
    <property type="match status" value="1"/>
</dbReference>
<protein>
    <recommendedName>
        <fullName evidence="4">Lectin-like protein BA14k</fullName>
    </recommendedName>
</protein>
<dbReference type="RefSeq" id="WP_246667374.1">
    <property type="nucleotide sequence ID" value="NZ_VITY01000002.1"/>
</dbReference>
<evidence type="ECO:0008006" key="4">
    <source>
        <dbReference type="Google" id="ProtNLM"/>
    </source>
</evidence>
<organism evidence="2 3">
    <name type="scientific">Bradyrhizobium macuxiense</name>
    <dbReference type="NCBI Taxonomy" id="1755647"/>
    <lineage>
        <taxon>Bacteria</taxon>
        <taxon>Pseudomonadati</taxon>
        <taxon>Pseudomonadota</taxon>
        <taxon>Alphaproteobacteria</taxon>
        <taxon>Hyphomicrobiales</taxon>
        <taxon>Nitrobacteraceae</taxon>
        <taxon>Bradyrhizobium</taxon>
    </lineage>
</organism>
<evidence type="ECO:0000313" key="2">
    <source>
        <dbReference type="EMBL" id="TWC05940.1"/>
    </source>
</evidence>
<evidence type="ECO:0000313" key="3">
    <source>
        <dbReference type="Proteomes" id="UP000321304"/>
    </source>
</evidence>
<feature type="chain" id="PRO_5022181190" description="Lectin-like protein BA14k" evidence="1">
    <location>
        <begin position="19"/>
        <end position="108"/>
    </location>
</feature>
<proteinExistence type="predicted"/>
<keyword evidence="3" id="KW-1185">Reference proteome</keyword>
<dbReference type="Proteomes" id="UP000321304">
    <property type="component" value="Unassembled WGS sequence"/>
</dbReference>
<sequence>MKANPKTFALAATVVACATLLSVGWSQHSGISVSVERAQARVGRPLTPASVAGVARRQTRRAVYGTAAVGAAAAGAYGYYHYPSSGQGFVCQPGTYFRGEDGRQHLCQ</sequence>
<comment type="caution">
    <text evidence="2">The sequence shown here is derived from an EMBL/GenBank/DDBJ whole genome shotgun (WGS) entry which is preliminary data.</text>
</comment>
<accession>A0A560MEA0</accession>
<name>A0A560MEA0_9BRAD</name>
<reference evidence="2 3" key="1">
    <citation type="submission" date="2019-06" db="EMBL/GenBank/DDBJ databases">
        <title>Genomic Encyclopedia of Type Strains, Phase IV (KMG-V): Genome sequencing to study the core and pangenomes of soil and plant-associated prokaryotes.</title>
        <authorList>
            <person name="Whitman W."/>
        </authorList>
    </citation>
    <scope>NUCLEOTIDE SEQUENCE [LARGE SCALE GENOMIC DNA]</scope>
    <source>
        <strain evidence="2 3">BR 10355</strain>
    </source>
</reference>
<gene>
    <name evidence="2" type="ORF">FBZ93_102254</name>
</gene>
<dbReference type="AlphaFoldDB" id="A0A560MEA0"/>
<evidence type="ECO:0000256" key="1">
    <source>
        <dbReference type="SAM" id="SignalP"/>
    </source>
</evidence>